<accession>A0A9P6YSF4</accession>
<dbReference type="InterPro" id="IPR031606">
    <property type="entry name" value="Kch1/2"/>
</dbReference>
<evidence type="ECO:0000256" key="2">
    <source>
        <dbReference type="SAM" id="Phobius"/>
    </source>
</evidence>
<dbReference type="OMA" id="RLINCLF"/>
<name>A0A9P6YSF4_9FUNG</name>
<dbReference type="Proteomes" id="UP000740926">
    <property type="component" value="Unassembled WGS sequence"/>
</dbReference>
<dbReference type="PANTHER" id="PTHR36424:SF1">
    <property type="entry name" value="LOW AFFINITY K(+) TRANSPORTER 1-RELATED"/>
    <property type="match status" value="1"/>
</dbReference>
<dbReference type="AlphaFoldDB" id="A0A9P6YSF4"/>
<dbReference type="GO" id="GO:0015079">
    <property type="term" value="F:potassium ion transmembrane transporter activity"/>
    <property type="evidence" value="ECO:0007669"/>
    <property type="project" value="InterPro"/>
</dbReference>
<keyword evidence="2" id="KW-0812">Transmembrane</keyword>
<keyword evidence="2" id="KW-1133">Transmembrane helix</keyword>
<comment type="caution">
    <text evidence="3">The sequence shown here is derived from an EMBL/GenBank/DDBJ whole genome shotgun (WGS) entry which is preliminary data.</text>
</comment>
<evidence type="ECO:0000256" key="1">
    <source>
        <dbReference type="SAM" id="MobiDB-lite"/>
    </source>
</evidence>
<dbReference type="Pfam" id="PF16944">
    <property type="entry name" value="KCH"/>
    <property type="match status" value="1"/>
</dbReference>
<proteinExistence type="predicted"/>
<evidence type="ECO:0000313" key="4">
    <source>
        <dbReference type="Proteomes" id="UP000740926"/>
    </source>
</evidence>
<keyword evidence="2" id="KW-0472">Membrane</keyword>
<gene>
    <name evidence="3" type="ORF">G6F50_011716</name>
</gene>
<dbReference type="GO" id="GO:0005886">
    <property type="term" value="C:plasma membrane"/>
    <property type="evidence" value="ECO:0007669"/>
    <property type="project" value="InterPro"/>
</dbReference>
<feature type="transmembrane region" description="Helical" evidence="2">
    <location>
        <begin position="66"/>
        <end position="84"/>
    </location>
</feature>
<evidence type="ECO:0000313" key="3">
    <source>
        <dbReference type="EMBL" id="KAG1563731.1"/>
    </source>
</evidence>
<protein>
    <recommendedName>
        <fullName evidence="5">Vacuolar membrane protein</fullName>
    </recommendedName>
</protein>
<sequence>MVSDHRFDHINLDDFHNTSLNIRFKYLFLFISVFKSFAVYIADLWTAVSLLVIGQTTVTPAIPTDVSKWIFFGCIIVSFLLLFWDMIKARRILKTKDISYNFTCGIANTYLSIKDYRCYCLFQSIERGIESYAFFVFTALRGWKRLLLAEAPRQVINIVTLEALVPEWFKIHNGELTINNQALGDSWTQQILTGTMAFSTVIFAMSFILVCAAAVLYVPLIFHIRGNLKEYVCHKADKRIDDILHKQRMKVLYRKEPQANPLDETSSTLAYSLEKGYMNDSASDQHLLSKDYNDYYYPKPLHSYQQRPLSRPTYTPQLSQTLS</sequence>
<reference evidence="3 4" key="1">
    <citation type="journal article" date="2020" name="Microb. Genom.">
        <title>Genetic diversity of clinical and environmental Mucorales isolates obtained from an investigation of mucormycosis cases among solid organ transplant recipients.</title>
        <authorList>
            <person name="Nguyen M.H."/>
            <person name="Kaul D."/>
            <person name="Muto C."/>
            <person name="Cheng S.J."/>
            <person name="Richter R.A."/>
            <person name="Bruno V.M."/>
            <person name="Liu G."/>
            <person name="Beyhan S."/>
            <person name="Sundermann A.J."/>
            <person name="Mounaud S."/>
            <person name="Pasculle A.W."/>
            <person name="Nierman W.C."/>
            <person name="Driscoll E."/>
            <person name="Cumbie R."/>
            <person name="Clancy C.J."/>
            <person name="Dupont C.L."/>
        </authorList>
    </citation>
    <scope>NUCLEOTIDE SEQUENCE [LARGE SCALE GENOMIC DNA]</scope>
    <source>
        <strain evidence="3 4">GL24</strain>
    </source>
</reference>
<dbReference type="PANTHER" id="PTHR36424">
    <property type="entry name" value="PHEROMONE-REGULATED MEMBRANE PROTEIN 6"/>
    <property type="match status" value="1"/>
</dbReference>
<feature type="transmembrane region" description="Helical" evidence="2">
    <location>
        <begin position="196"/>
        <end position="222"/>
    </location>
</feature>
<evidence type="ECO:0008006" key="5">
    <source>
        <dbReference type="Google" id="ProtNLM"/>
    </source>
</evidence>
<dbReference type="EMBL" id="JAANIU010003133">
    <property type="protein sequence ID" value="KAG1563731.1"/>
    <property type="molecule type" value="Genomic_DNA"/>
</dbReference>
<feature type="region of interest" description="Disordered" evidence="1">
    <location>
        <begin position="303"/>
        <end position="323"/>
    </location>
</feature>
<organism evidence="3 4">
    <name type="scientific">Rhizopus delemar</name>
    <dbReference type="NCBI Taxonomy" id="936053"/>
    <lineage>
        <taxon>Eukaryota</taxon>
        <taxon>Fungi</taxon>
        <taxon>Fungi incertae sedis</taxon>
        <taxon>Mucoromycota</taxon>
        <taxon>Mucoromycotina</taxon>
        <taxon>Mucoromycetes</taxon>
        <taxon>Mucorales</taxon>
        <taxon>Mucorineae</taxon>
        <taxon>Rhizopodaceae</taxon>
        <taxon>Rhizopus</taxon>
    </lineage>
</organism>
<feature type="transmembrane region" description="Helical" evidence="2">
    <location>
        <begin position="26"/>
        <end position="54"/>
    </location>
</feature>
<keyword evidence="4" id="KW-1185">Reference proteome</keyword>